<feature type="compositionally biased region" description="Polar residues" evidence="1">
    <location>
        <begin position="221"/>
        <end position="232"/>
    </location>
</feature>
<feature type="region of interest" description="Disordered" evidence="1">
    <location>
        <begin position="1"/>
        <end position="40"/>
    </location>
</feature>
<protein>
    <submittedName>
        <fullName evidence="2">Uncharacterized protein</fullName>
    </submittedName>
</protein>
<feature type="compositionally biased region" description="Low complexity" evidence="1">
    <location>
        <begin position="209"/>
        <end position="220"/>
    </location>
</feature>
<name>A0AAV9UYM4_9PEZI</name>
<proteinExistence type="predicted"/>
<sequence>MPHTYGQGPSKAQKEPDDLEDYEDSSSEEGEIKEEKGPAAVQAESFLSRLANQLLAADVVAPSVAPTARRTGASGSLSTRAASTDNIVAPVVTAPLPPRTGASGSPSTWAMSTTNSTMAPVTAPLAFRTGASGSLSTRAMSTEESDSSSLSMASGSERTALSFGSSVSSLSSASGVHGEKAPANVPQATGGSEGKTSVVPAPAPKNDQSSSHPVVVPSGSTAQKSLGNQAGSQAVPMPSSGDDDMMDIDGDDDIEMPDFDPDFDPDVEMPDAPPRRRRRSRGCSAPRRDSPLRRLYWGLPCASVRRIGEKTADKKNAIRAFSKVLSKKKLLGRNYQS</sequence>
<feature type="compositionally biased region" description="Low complexity" evidence="1">
    <location>
        <begin position="147"/>
        <end position="176"/>
    </location>
</feature>
<evidence type="ECO:0000313" key="3">
    <source>
        <dbReference type="Proteomes" id="UP001373714"/>
    </source>
</evidence>
<comment type="caution">
    <text evidence="2">The sequence shown here is derived from an EMBL/GenBank/DDBJ whole genome shotgun (WGS) entry which is preliminary data.</text>
</comment>
<dbReference type="Proteomes" id="UP001373714">
    <property type="component" value="Unassembled WGS sequence"/>
</dbReference>
<evidence type="ECO:0000256" key="1">
    <source>
        <dbReference type="SAM" id="MobiDB-lite"/>
    </source>
</evidence>
<gene>
    <name evidence="2" type="ORF">TWF730_009124</name>
</gene>
<feature type="region of interest" description="Disordered" evidence="1">
    <location>
        <begin position="60"/>
        <end position="113"/>
    </location>
</feature>
<reference evidence="2 3" key="1">
    <citation type="submission" date="2019-10" db="EMBL/GenBank/DDBJ databases">
        <authorList>
            <person name="Palmer J.M."/>
        </authorList>
    </citation>
    <scope>NUCLEOTIDE SEQUENCE [LARGE SCALE GENOMIC DNA]</scope>
    <source>
        <strain evidence="2 3">TWF730</strain>
    </source>
</reference>
<organism evidence="2 3">
    <name type="scientific">Orbilia blumenaviensis</name>
    <dbReference type="NCBI Taxonomy" id="1796055"/>
    <lineage>
        <taxon>Eukaryota</taxon>
        <taxon>Fungi</taxon>
        <taxon>Dikarya</taxon>
        <taxon>Ascomycota</taxon>
        <taxon>Pezizomycotina</taxon>
        <taxon>Orbiliomycetes</taxon>
        <taxon>Orbiliales</taxon>
        <taxon>Orbiliaceae</taxon>
        <taxon>Orbilia</taxon>
    </lineage>
</organism>
<evidence type="ECO:0000313" key="2">
    <source>
        <dbReference type="EMBL" id="KAK6352294.1"/>
    </source>
</evidence>
<keyword evidence="3" id="KW-1185">Reference proteome</keyword>
<feature type="compositionally biased region" description="Acidic residues" evidence="1">
    <location>
        <begin position="17"/>
        <end position="32"/>
    </location>
</feature>
<feature type="compositionally biased region" description="Acidic residues" evidence="1">
    <location>
        <begin position="241"/>
        <end position="269"/>
    </location>
</feature>
<accession>A0AAV9UYM4</accession>
<dbReference type="AlphaFoldDB" id="A0AAV9UYM4"/>
<feature type="compositionally biased region" description="Polar residues" evidence="1">
    <location>
        <begin position="102"/>
        <end position="113"/>
    </location>
</feature>
<feature type="compositionally biased region" description="Polar residues" evidence="1">
    <location>
        <begin position="73"/>
        <end position="86"/>
    </location>
</feature>
<feature type="region of interest" description="Disordered" evidence="1">
    <location>
        <begin position="132"/>
        <end position="290"/>
    </location>
</feature>
<dbReference type="EMBL" id="JAVHNS010000006">
    <property type="protein sequence ID" value="KAK6352294.1"/>
    <property type="molecule type" value="Genomic_DNA"/>
</dbReference>